<organism evidence="1 2">
    <name type="scientific">Mesonia oceanica</name>
    <dbReference type="NCBI Taxonomy" id="2687242"/>
    <lineage>
        <taxon>Bacteria</taxon>
        <taxon>Pseudomonadati</taxon>
        <taxon>Bacteroidota</taxon>
        <taxon>Flavobacteriia</taxon>
        <taxon>Flavobacteriales</taxon>
        <taxon>Flavobacteriaceae</taxon>
        <taxon>Mesonia</taxon>
    </lineage>
</organism>
<comment type="caution">
    <text evidence="1">The sequence shown here is derived from an EMBL/GenBank/DDBJ whole genome shotgun (WGS) entry which is preliminary data.</text>
</comment>
<proteinExistence type="predicted"/>
<evidence type="ECO:0000313" key="1">
    <source>
        <dbReference type="EMBL" id="VVV02004.1"/>
    </source>
</evidence>
<gene>
    <name evidence="1" type="ORF">FVB9532_03299</name>
</gene>
<dbReference type="Proteomes" id="UP000356253">
    <property type="component" value="Unassembled WGS sequence"/>
</dbReference>
<sequence length="127" mass="14857">MHVTIMSEKNETLVIGASLKPNRYSNMAIKRLRDHKQNTKAIGLREGEVEDVKIETKQKGFQHIDTVTLYLNPKRQRDYYKYIIGLNPRRVIFNPGTENPDFYKMLRENNIQVEVACTLVLLSTNQY</sequence>
<name>A0AC61YC91_9FLAO</name>
<protein>
    <submittedName>
        <fullName evidence="1">Uncharacterized protein</fullName>
    </submittedName>
</protein>
<accession>A0AC61YC91</accession>
<evidence type="ECO:0000313" key="2">
    <source>
        <dbReference type="Proteomes" id="UP000356253"/>
    </source>
</evidence>
<reference evidence="1" key="1">
    <citation type="submission" date="2019-09" db="EMBL/GenBank/DDBJ databases">
        <authorList>
            <person name="Rodrigo-Torres L."/>
            <person name="Arahal R. D."/>
            <person name="Lucena T."/>
        </authorList>
    </citation>
    <scope>NUCLEOTIDE SEQUENCE</scope>
    <source>
        <strain evidence="1">ISS653</strain>
    </source>
</reference>
<dbReference type="EMBL" id="CABVMM010000014">
    <property type="protein sequence ID" value="VVV02004.1"/>
    <property type="molecule type" value="Genomic_DNA"/>
</dbReference>
<keyword evidence="2" id="KW-1185">Reference proteome</keyword>